<evidence type="ECO:0000256" key="4">
    <source>
        <dbReference type="ARBA" id="ARBA00013346"/>
    </source>
</evidence>
<evidence type="ECO:0000256" key="6">
    <source>
        <dbReference type="ARBA" id="ARBA00022603"/>
    </source>
</evidence>
<keyword evidence="13" id="KW-1185">Reference proteome</keyword>
<comment type="caution">
    <text evidence="12">The sequence shown here is derived from an EMBL/GenBank/DDBJ whole genome shotgun (WGS) entry which is preliminary data.</text>
</comment>
<proteinExistence type="inferred from homology"/>
<evidence type="ECO:0000256" key="11">
    <source>
        <dbReference type="ARBA" id="ARBA00031350"/>
    </source>
</evidence>
<dbReference type="EMBL" id="BNJJ01000036">
    <property type="protein sequence ID" value="GHO89379.1"/>
    <property type="molecule type" value="Genomic_DNA"/>
</dbReference>
<dbReference type="PROSITE" id="PS01279">
    <property type="entry name" value="PCMT"/>
    <property type="match status" value="1"/>
</dbReference>
<evidence type="ECO:0000256" key="7">
    <source>
        <dbReference type="ARBA" id="ARBA00022679"/>
    </source>
</evidence>
<dbReference type="PANTHER" id="PTHR11579">
    <property type="entry name" value="PROTEIN-L-ISOASPARTATE O-METHYLTRANSFERASE"/>
    <property type="match status" value="1"/>
</dbReference>
<dbReference type="CDD" id="cd02440">
    <property type="entry name" value="AdoMet_MTases"/>
    <property type="match status" value="1"/>
</dbReference>
<evidence type="ECO:0000256" key="10">
    <source>
        <dbReference type="ARBA" id="ARBA00031323"/>
    </source>
</evidence>
<keyword evidence="7" id="KW-0808">Transferase</keyword>
<evidence type="ECO:0000256" key="5">
    <source>
        <dbReference type="ARBA" id="ARBA00022490"/>
    </source>
</evidence>
<comment type="subcellular location">
    <subcellularLocation>
        <location evidence="1">Cytoplasm</location>
    </subcellularLocation>
</comment>
<keyword evidence="5" id="KW-0963">Cytoplasm</keyword>
<evidence type="ECO:0000256" key="9">
    <source>
        <dbReference type="ARBA" id="ARBA00030757"/>
    </source>
</evidence>
<evidence type="ECO:0000256" key="8">
    <source>
        <dbReference type="ARBA" id="ARBA00022691"/>
    </source>
</evidence>
<dbReference type="InterPro" id="IPR029063">
    <property type="entry name" value="SAM-dependent_MTases_sf"/>
</dbReference>
<keyword evidence="8" id="KW-0949">S-adenosyl-L-methionine</keyword>
<accession>A0ABQ3VUR9</accession>
<reference evidence="12 13" key="1">
    <citation type="journal article" date="2021" name="Int. J. Syst. Evol. Microbiol.">
        <title>Reticulibacter mediterranei gen. nov., sp. nov., within the new family Reticulibacteraceae fam. nov., and Ktedonospora formicarum gen. nov., sp. nov., Ktedonobacter robiniae sp. nov., Dictyobacter formicarum sp. nov. and Dictyobacter arantiisoli sp. nov., belonging to the class Ktedonobacteria.</title>
        <authorList>
            <person name="Yabe S."/>
            <person name="Zheng Y."/>
            <person name="Wang C.M."/>
            <person name="Sakai Y."/>
            <person name="Abe K."/>
            <person name="Yokota A."/>
            <person name="Donadio S."/>
            <person name="Cavaletti L."/>
            <person name="Monciardini P."/>
        </authorList>
    </citation>
    <scope>NUCLEOTIDE SEQUENCE [LARGE SCALE GENOMIC DNA]</scope>
    <source>
        <strain evidence="12 13">SOSP1-9</strain>
    </source>
</reference>
<keyword evidence="6" id="KW-0489">Methyltransferase</keyword>
<organism evidence="12 13">
    <name type="scientific">Dictyobacter formicarum</name>
    <dbReference type="NCBI Taxonomy" id="2778368"/>
    <lineage>
        <taxon>Bacteria</taxon>
        <taxon>Bacillati</taxon>
        <taxon>Chloroflexota</taxon>
        <taxon>Ktedonobacteria</taxon>
        <taxon>Ktedonobacterales</taxon>
        <taxon>Dictyobacteraceae</taxon>
        <taxon>Dictyobacter</taxon>
    </lineage>
</organism>
<dbReference type="Gene3D" id="3.40.50.150">
    <property type="entry name" value="Vaccinia Virus protein VP39"/>
    <property type="match status" value="1"/>
</dbReference>
<dbReference type="PANTHER" id="PTHR11579:SF0">
    <property type="entry name" value="PROTEIN-L-ISOASPARTATE(D-ASPARTATE) O-METHYLTRANSFERASE"/>
    <property type="match status" value="1"/>
</dbReference>
<dbReference type="EC" id="2.1.1.77" evidence="3"/>
<evidence type="ECO:0000256" key="3">
    <source>
        <dbReference type="ARBA" id="ARBA00011890"/>
    </source>
</evidence>
<evidence type="ECO:0000313" key="13">
    <source>
        <dbReference type="Proteomes" id="UP000635565"/>
    </source>
</evidence>
<evidence type="ECO:0000313" key="12">
    <source>
        <dbReference type="EMBL" id="GHO89379.1"/>
    </source>
</evidence>
<sequence length="393" mass="44398">MSTFPFNSATQSSAEARQYLADELVSKGVIKTAAIRKAFEAIPRERFVPFFYERDEAPKRREWTRYDAANTQDYMQIVYSDEALVTQVNERGWPSSSSSMPTVMALMLEALDIKPGQRVLEIGAGTGYNVAIMTMLTGDPRLVTSIEIDKGLAQQAQQALLGTVGLVNVVVGDGYRGYPEHAPYDRIIATASVPLIPPAWTQQLGPGGRLVTDLHGSLASGFLIMEKAQDGNISGHFQERPLHFMPLITEQLPQTSFDTVKNLLLEPRRELFPLANNSPFPDIFENHSYRWFLQWFLPDTHISRQIMGDVTYIYLYNPKHCTILRFQQLNGKWAGDVHGSYPLWQKIQDAYATWEVLKRPAPQHYRLEINAHNQTVLYVGTLSLLVNAPQKRA</sequence>
<dbReference type="SUPFAM" id="SSF53335">
    <property type="entry name" value="S-adenosyl-L-methionine-dependent methyltransferases"/>
    <property type="match status" value="1"/>
</dbReference>
<name>A0ABQ3VUR9_9CHLR</name>
<protein>
    <recommendedName>
        <fullName evidence="4">Protein-L-isoaspartate O-methyltransferase</fullName>
        <ecNumber evidence="3">2.1.1.77</ecNumber>
    </recommendedName>
    <alternativeName>
        <fullName evidence="11">L-isoaspartyl protein carboxyl methyltransferase</fullName>
    </alternativeName>
    <alternativeName>
        <fullName evidence="9">Protein L-isoaspartyl methyltransferase</fullName>
    </alternativeName>
    <alternativeName>
        <fullName evidence="10">Protein-beta-aspartate methyltransferase</fullName>
    </alternativeName>
</protein>
<evidence type="ECO:0000256" key="2">
    <source>
        <dbReference type="ARBA" id="ARBA00005369"/>
    </source>
</evidence>
<comment type="similarity">
    <text evidence="2">Belongs to the methyltransferase superfamily. L-isoaspartyl/D-aspartyl protein methyltransferase family.</text>
</comment>
<gene>
    <name evidence="12" type="primary">pcm_3</name>
    <name evidence="12" type="ORF">KSZ_73850</name>
</gene>
<dbReference type="RefSeq" id="WP_201366903.1">
    <property type="nucleotide sequence ID" value="NZ_BNJJ01000036.1"/>
</dbReference>
<dbReference type="InterPro" id="IPR000682">
    <property type="entry name" value="PCMT"/>
</dbReference>
<evidence type="ECO:0000256" key="1">
    <source>
        <dbReference type="ARBA" id="ARBA00004496"/>
    </source>
</evidence>
<dbReference type="Proteomes" id="UP000635565">
    <property type="component" value="Unassembled WGS sequence"/>
</dbReference>
<dbReference type="Pfam" id="PF01135">
    <property type="entry name" value="PCMT"/>
    <property type="match status" value="1"/>
</dbReference>